<protein>
    <submittedName>
        <fullName evidence="1">Uncharacterized protein</fullName>
    </submittedName>
</protein>
<keyword evidence="2" id="KW-1185">Reference proteome</keyword>
<evidence type="ECO:0000313" key="1">
    <source>
        <dbReference type="EMBL" id="KAI3769051.1"/>
    </source>
</evidence>
<name>A0ACB9FDW9_ARCLA</name>
<comment type="caution">
    <text evidence="1">The sequence shown here is derived from an EMBL/GenBank/DDBJ whole genome shotgun (WGS) entry which is preliminary data.</text>
</comment>
<dbReference type="Proteomes" id="UP001055879">
    <property type="component" value="Linkage Group LG01"/>
</dbReference>
<proteinExistence type="predicted"/>
<accession>A0ACB9FDW9</accession>
<sequence>MYLQQILDSLGTFPGYQNFDNVNTFAASCKKTLLQRVIVVCDFIVAFVYPSNNLHFLRDNGLKKDYAIFILCSWNRQGANNDAHKHLHQCRPLGCFCGTHCGIASLKNYGSRNKYCDVLYSLETDLLQIVIGIDVVARSYLYTSIHRPLFINHLYSNRYPTNLGFPLPLILDHKP</sequence>
<dbReference type="EMBL" id="CM042047">
    <property type="protein sequence ID" value="KAI3769051.1"/>
    <property type="molecule type" value="Genomic_DNA"/>
</dbReference>
<reference evidence="1 2" key="2">
    <citation type="journal article" date="2022" name="Mol. Ecol. Resour.">
        <title>The genomes of chicory, endive, great burdock and yacon provide insights into Asteraceae paleo-polyploidization history and plant inulin production.</title>
        <authorList>
            <person name="Fan W."/>
            <person name="Wang S."/>
            <person name="Wang H."/>
            <person name="Wang A."/>
            <person name="Jiang F."/>
            <person name="Liu H."/>
            <person name="Zhao H."/>
            <person name="Xu D."/>
            <person name="Zhang Y."/>
        </authorList>
    </citation>
    <scope>NUCLEOTIDE SEQUENCE [LARGE SCALE GENOMIC DNA]</scope>
    <source>
        <strain evidence="2">cv. Niubang</strain>
    </source>
</reference>
<organism evidence="1 2">
    <name type="scientific">Arctium lappa</name>
    <name type="common">Greater burdock</name>
    <name type="synonym">Lappa major</name>
    <dbReference type="NCBI Taxonomy" id="4217"/>
    <lineage>
        <taxon>Eukaryota</taxon>
        <taxon>Viridiplantae</taxon>
        <taxon>Streptophyta</taxon>
        <taxon>Embryophyta</taxon>
        <taxon>Tracheophyta</taxon>
        <taxon>Spermatophyta</taxon>
        <taxon>Magnoliopsida</taxon>
        <taxon>eudicotyledons</taxon>
        <taxon>Gunneridae</taxon>
        <taxon>Pentapetalae</taxon>
        <taxon>asterids</taxon>
        <taxon>campanulids</taxon>
        <taxon>Asterales</taxon>
        <taxon>Asteraceae</taxon>
        <taxon>Carduoideae</taxon>
        <taxon>Cardueae</taxon>
        <taxon>Arctiinae</taxon>
        <taxon>Arctium</taxon>
    </lineage>
</organism>
<evidence type="ECO:0000313" key="2">
    <source>
        <dbReference type="Proteomes" id="UP001055879"/>
    </source>
</evidence>
<gene>
    <name evidence="1" type="ORF">L6452_00147</name>
</gene>
<reference evidence="2" key="1">
    <citation type="journal article" date="2022" name="Mol. Ecol. Resour.">
        <title>The genomes of chicory, endive, great burdock and yacon provide insights into Asteraceae palaeo-polyploidization history and plant inulin production.</title>
        <authorList>
            <person name="Fan W."/>
            <person name="Wang S."/>
            <person name="Wang H."/>
            <person name="Wang A."/>
            <person name="Jiang F."/>
            <person name="Liu H."/>
            <person name="Zhao H."/>
            <person name="Xu D."/>
            <person name="Zhang Y."/>
        </authorList>
    </citation>
    <scope>NUCLEOTIDE SEQUENCE [LARGE SCALE GENOMIC DNA]</scope>
    <source>
        <strain evidence="2">cv. Niubang</strain>
    </source>
</reference>